<dbReference type="NCBIfam" id="TIGR03725">
    <property type="entry name" value="T6A_YeaZ"/>
    <property type="match status" value="1"/>
</dbReference>
<dbReference type="GO" id="GO:0005829">
    <property type="term" value="C:cytosol"/>
    <property type="evidence" value="ECO:0007669"/>
    <property type="project" value="TreeGrafter"/>
</dbReference>
<dbReference type="SUPFAM" id="SSF53067">
    <property type="entry name" value="Actin-like ATPase domain"/>
    <property type="match status" value="2"/>
</dbReference>
<dbReference type="PANTHER" id="PTHR11735:SF11">
    <property type="entry name" value="TRNA THREONYLCARBAMOYLADENOSINE BIOSYNTHESIS PROTEIN TSAB"/>
    <property type="match status" value="1"/>
</dbReference>
<sequence length="260" mass="28389">MYLLAIETTGAFASVALLEDDCVLEHIQGHDRFSHLQNLMPQVKEVLENHKLSINDVSAIAVSKGPGSFTGIRIGVSSTRALCQVLGVPGVPVSSLEALAMRVADLPGEKRRSTGDTLDDRTWICPILDARRSQVYGGGYVLQNGYPIEAFKGGAYTVEDFLEKTDECDRILLLGDGTDAYGEKIAEARREKGKFTEFAPEAIRYQDAVTVGRLGAKLLQEGKGLSYQELLPDYMRQAEAERKLAEKQAAEAAKQAALKK</sequence>
<dbReference type="RefSeq" id="WP_249287561.1">
    <property type="nucleotide sequence ID" value="NZ_JACRWC010000112.1"/>
</dbReference>
<reference evidence="2" key="1">
    <citation type="submission" date="2020-08" db="EMBL/GenBank/DDBJ databases">
        <authorList>
            <person name="Liu C."/>
            <person name="Sun Q."/>
        </authorList>
    </citation>
    <scope>NUCLEOTIDE SEQUENCE</scope>
    <source>
        <strain evidence="2">BX16</strain>
    </source>
</reference>
<keyword evidence="3" id="KW-1185">Reference proteome</keyword>
<dbReference type="Proteomes" id="UP000644115">
    <property type="component" value="Unassembled WGS sequence"/>
</dbReference>
<feature type="domain" description="Gcp-like" evidence="1">
    <location>
        <begin position="34"/>
        <end position="242"/>
    </location>
</feature>
<proteinExistence type="predicted"/>
<organism evidence="2 3">
    <name type="scientific">Lentihominibacter faecis</name>
    <dbReference type="NCBI Taxonomy" id="2764712"/>
    <lineage>
        <taxon>Bacteria</taxon>
        <taxon>Bacillati</taxon>
        <taxon>Bacillota</taxon>
        <taxon>Clostridia</taxon>
        <taxon>Peptostreptococcales</taxon>
        <taxon>Anaerovoracaceae</taxon>
        <taxon>Lentihominibacter</taxon>
    </lineage>
</organism>
<dbReference type="InterPro" id="IPR022496">
    <property type="entry name" value="T6A_TsaB"/>
</dbReference>
<comment type="caution">
    <text evidence="2">The sequence shown here is derived from an EMBL/GenBank/DDBJ whole genome shotgun (WGS) entry which is preliminary data.</text>
</comment>
<dbReference type="InterPro" id="IPR000905">
    <property type="entry name" value="Gcp-like_dom"/>
</dbReference>
<evidence type="ECO:0000313" key="3">
    <source>
        <dbReference type="Proteomes" id="UP000644115"/>
    </source>
</evidence>
<accession>A0A923NCF6</accession>
<dbReference type="InterPro" id="IPR043129">
    <property type="entry name" value="ATPase_NBD"/>
</dbReference>
<dbReference type="CDD" id="cd24032">
    <property type="entry name" value="ASKHA_NBD_TsaB"/>
    <property type="match status" value="1"/>
</dbReference>
<protein>
    <submittedName>
        <fullName evidence="2">tRNA (Adenosine(37)-N6)-threonylcarbamoyltransferase complex dimerization subunit type 1 TsaB</fullName>
    </submittedName>
</protein>
<dbReference type="Gene3D" id="3.30.420.40">
    <property type="match status" value="2"/>
</dbReference>
<dbReference type="PANTHER" id="PTHR11735">
    <property type="entry name" value="TRNA N6-ADENOSINE THREONYLCARBAMOYLTRANSFERASE"/>
    <property type="match status" value="1"/>
</dbReference>
<dbReference type="EMBL" id="JACRWC010000112">
    <property type="protein sequence ID" value="MBC6000253.1"/>
    <property type="molecule type" value="Genomic_DNA"/>
</dbReference>
<dbReference type="GO" id="GO:0002949">
    <property type="term" value="P:tRNA threonylcarbamoyladenosine modification"/>
    <property type="evidence" value="ECO:0007669"/>
    <property type="project" value="InterPro"/>
</dbReference>
<evidence type="ECO:0000313" key="2">
    <source>
        <dbReference type="EMBL" id="MBC6000253.1"/>
    </source>
</evidence>
<dbReference type="AlphaFoldDB" id="A0A923NCF6"/>
<evidence type="ECO:0000259" key="1">
    <source>
        <dbReference type="Pfam" id="PF00814"/>
    </source>
</evidence>
<name>A0A923NCF6_9FIRM</name>
<dbReference type="Pfam" id="PF00814">
    <property type="entry name" value="TsaD"/>
    <property type="match status" value="1"/>
</dbReference>
<gene>
    <name evidence="2" type="primary">tsaB</name>
    <name evidence="2" type="ORF">H8876_09600</name>
</gene>